<dbReference type="AlphaFoldDB" id="A0A1I1DC23"/>
<evidence type="ECO:0000313" key="2">
    <source>
        <dbReference type="EMBL" id="SFB72515.1"/>
    </source>
</evidence>
<dbReference type="PROSITE" id="PS51977">
    <property type="entry name" value="WGR"/>
    <property type="match status" value="1"/>
</dbReference>
<dbReference type="PANTHER" id="PTHR30634:SF13">
    <property type="entry name" value="PROTEIN YEHF"/>
    <property type="match status" value="1"/>
</dbReference>
<reference evidence="2 3" key="1">
    <citation type="submission" date="2016-10" db="EMBL/GenBank/DDBJ databases">
        <authorList>
            <person name="de Groot N.N."/>
        </authorList>
    </citation>
    <scope>NUCLEOTIDE SEQUENCE [LARGE SCALE GENOMIC DNA]</scope>
    <source>
        <strain evidence="2 3">DSM 6793</strain>
    </source>
</reference>
<dbReference type="InterPro" id="IPR008893">
    <property type="entry name" value="WGR_domain"/>
</dbReference>
<dbReference type="SUPFAM" id="SSF142921">
    <property type="entry name" value="WGR domain-like"/>
    <property type="match status" value="1"/>
</dbReference>
<keyword evidence="2" id="KW-0238">DNA-binding</keyword>
<name>A0A1I1DC23_9BACT</name>
<dbReference type="RefSeq" id="WP_091505716.1">
    <property type="nucleotide sequence ID" value="NZ_FOLE01000001.1"/>
</dbReference>
<dbReference type="Pfam" id="PF05406">
    <property type="entry name" value="WGR"/>
    <property type="match status" value="1"/>
</dbReference>
<evidence type="ECO:0000259" key="1">
    <source>
        <dbReference type="PROSITE" id="PS51977"/>
    </source>
</evidence>
<dbReference type="EMBL" id="FOLE01000001">
    <property type="protein sequence ID" value="SFB72515.1"/>
    <property type="molecule type" value="Genomic_DNA"/>
</dbReference>
<dbReference type="CDD" id="cd07996">
    <property type="entry name" value="WGR_MMR_like"/>
    <property type="match status" value="1"/>
</dbReference>
<dbReference type="InterPro" id="IPR049809">
    <property type="entry name" value="YehF/YfeS-like_WGR"/>
</dbReference>
<dbReference type="PANTHER" id="PTHR30634">
    <property type="entry name" value="OUTER MEMBRANE LOLAB LIPOPROTEIN INSERTION APPARATUS"/>
    <property type="match status" value="1"/>
</dbReference>
<dbReference type="Gene3D" id="2.20.140.10">
    <property type="entry name" value="WGR domain"/>
    <property type="match status" value="1"/>
</dbReference>
<dbReference type="SMART" id="SM00773">
    <property type="entry name" value="WGR"/>
    <property type="match status" value="1"/>
</dbReference>
<feature type="domain" description="WGR" evidence="1">
    <location>
        <begin position="1"/>
        <end position="78"/>
    </location>
</feature>
<dbReference type="STRING" id="927664.SAMN05421780_101117"/>
<sequence length="427" mass="49827">MKKWLEYNDENSSKFWEIEVIDNIFFVRYGKINSDRKTQEKAFANNEIALKEANKLIAEKMKKGYTENGNNTFITKKNSKNLSPYLNDIYGLDLNWDHSLDDCDINIFPNFCVESIYSIGSTGHNHLVKCILPEVDPQHYPIAIYSEEEGTSKVIAATIETWFPSYLIYRVNNLMEYYWHCEKNGYLDSAEFTIKDLNNILEFRENITAICKDFDNENFLYILPNLFKTIETKSKDQWNYKEYLKIAEKGSVISKYIALEQNSSEVELSQFFIENKTFNAAIFALFKPNTVVKQEIALEVFKRRLNHDFGNSSEIINLIINCANSCNSYISKDSPYKPLLEIIVSKSDNNIIFSDEFFELGKRLKKAELYNEAISAFENAMYFSTGENEEFHFNAFKALKGIAKKINDKAYEKYISKYAKIVKEYEE</sequence>
<dbReference type="Proteomes" id="UP000199514">
    <property type="component" value="Unassembled WGS sequence"/>
</dbReference>
<protein>
    <submittedName>
        <fullName evidence="2">WGR domain-containing protein, predicted DNA-binding domain in MolR</fullName>
    </submittedName>
</protein>
<dbReference type="InterPro" id="IPR050458">
    <property type="entry name" value="LolB"/>
</dbReference>
<dbReference type="GO" id="GO:0003677">
    <property type="term" value="F:DNA binding"/>
    <property type="evidence" value="ECO:0007669"/>
    <property type="project" value="UniProtKB-KW"/>
</dbReference>
<gene>
    <name evidence="2" type="ORF">SAMN05421780_101117</name>
</gene>
<accession>A0A1I1DC23</accession>
<proteinExistence type="predicted"/>
<evidence type="ECO:0000313" key="3">
    <source>
        <dbReference type="Proteomes" id="UP000199514"/>
    </source>
</evidence>
<dbReference type="InterPro" id="IPR036930">
    <property type="entry name" value="WGR_dom_sf"/>
</dbReference>
<dbReference type="OrthoDB" id="6200718at2"/>
<keyword evidence="3" id="KW-1185">Reference proteome</keyword>
<organism evidence="2 3">
    <name type="scientific">Flexibacter flexilis DSM 6793</name>
    <dbReference type="NCBI Taxonomy" id="927664"/>
    <lineage>
        <taxon>Bacteria</taxon>
        <taxon>Pseudomonadati</taxon>
        <taxon>Bacteroidota</taxon>
        <taxon>Cytophagia</taxon>
        <taxon>Cytophagales</taxon>
        <taxon>Flexibacteraceae</taxon>
        <taxon>Flexibacter</taxon>
    </lineage>
</organism>